<evidence type="ECO:0008006" key="8">
    <source>
        <dbReference type="Google" id="ProtNLM"/>
    </source>
</evidence>
<dbReference type="AlphaFoldDB" id="A0A178VW05"/>
<organism evidence="6 7">
    <name type="scientific">Arabidopsis thaliana</name>
    <name type="common">Mouse-ear cress</name>
    <dbReference type="NCBI Taxonomy" id="3702"/>
    <lineage>
        <taxon>Eukaryota</taxon>
        <taxon>Viridiplantae</taxon>
        <taxon>Streptophyta</taxon>
        <taxon>Embryophyta</taxon>
        <taxon>Tracheophyta</taxon>
        <taxon>Spermatophyta</taxon>
        <taxon>Magnoliopsida</taxon>
        <taxon>eudicotyledons</taxon>
        <taxon>Gunneridae</taxon>
        <taxon>Pentapetalae</taxon>
        <taxon>rosids</taxon>
        <taxon>malvids</taxon>
        <taxon>Brassicales</taxon>
        <taxon>Brassicaceae</taxon>
        <taxon>Camelineae</taxon>
        <taxon>Arabidopsis</taxon>
    </lineage>
</organism>
<dbReference type="PROSITE" id="PS51319">
    <property type="entry name" value="TFIIS_N"/>
    <property type="match status" value="1"/>
</dbReference>
<dbReference type="PROSITE" id="PS50181">
    <property type="entry name" value="FBOX"/>
    <property type="match status" value="1"/>
</dbReference>
<evidence type="ECO:0000313" key="7">
    <source>
        <dbReference type="Proteomes" id="UP000078284"/>
    </source>
</evidence>
<dbReference type="InterPro" id="IPR036047">
    <property type="entry name" value="F-box-like_dom_sf"/>
</dbReference>
<dbReference type="PANTHER" id="PTHR31293:SF12">
    <property type="entry name" value="RNI-LIKE SUPERFAMILY PROTEIN"/>
    <property type="match status" value="1"/>
</dbReference>
<evidence type="ECO:0000259" key="4">
    <source>
        <dbReference type="PROSITE" id="PS51319"/>
    </source>
</evidence>
<keyword evidence="1" id="KW-0539">Nucleus</keyword>
<dbReference type="InterPro" id="IPR003618">
    <property type="entry name" value="TFIIS_cen_dom"/>
</dbReference>
<comment type="subcellular location">
    <subcellularLocation>
        <location evidence="1">Nucleus</location>
    </subcellularLocation>
</comment>
<dbReference type="InterPro" id="IPR055411">
    <property type="entry name" value="LRR_FXL15/At3g58940/PEG3-like"/>
</dbReference>
<dbReference type="Proteomes" id="UP000078284">
    <property type="component" value="Chromosome 2"/>
</dbReference>
<dbReference type="InterPro" id="IPR053781">
    <property type="entry name" value="F-box_AtFBL13-like"/>
</dbReference>
<dbReference type="InterPro" id="IPR001810">
    <property type="entry name" value="F-box_dom"/>
</dbReference>
<evidence type="ECO:0000256" key="2">
    <source>
        <dbReference type="SAM" id="Coils"/>
    </source>
</evidence>
<dbReference type="Gene3D" id="1.20.1280.50">
    <property type="match status" value="1"/>
</dbReference>
<dbReference type="SMART" id="SM00509">
    <property type="entry name" value="TFS2N"/>
    <property type="match status" value="1"/>
</dbReference>
<proteinExistence type="predicted"/>
<sequence length="755" mass="85991">MNAKDVISRLPDEVLGRILSLISTKEAVSTSVLSKRWKNMFVLVSNLDIDDRQSVPKTKQNRIEIHRNYMAFVDKLLDTQRGSSIKKLTLKSHVGVRGGTDSSRIQSWICNVLDHGVMDLDVFITLKGKSPPVPAMIFKSKTLVKLRVGRGFTIKLSQDVSLPLLRTLCLDSVNFVGGHNVVGTLISRCPVLEELVVEERRCVDWTCSVSSPSLKRLHIRFDRKFTSISLDAPNLIYYKHSGYVLGKYPNVKLDSLIEARLNLRMDETRMVGVRNGSLGSIPADMRNLINGIRNVRILHLSSHTLEVSLLYIFDNRLTHCVLLKLLYFSCKEMPLFDSLVSLSIGNDKARGWQMLPLLIKNSPNLETLIFMGLDHYITNRCGDVCVCYDTDESITSCLSSSQVKVLEILSYQGTTRELNQMKHFLEKLPCLELVKICVVNNSNNLQTTMEMRNLMMLPRASSKYRERERPFQQLPNYLLLRCFETLVTSRERESKQTHTKDRSELRTTMQKQEFLELYEAALRAAKSVKGVKNSSKVSRFVDARNRLKDAPTSLACEVVSKTSMGKGLSFLNDHKNPHIRSEGRLLRDLWMKILYASGREKSHDRETQVKIPTHSTMKKTGDSKRDKVREILQTSLVKVASEIVDTEMKTRVTACDPSVVAVSVESAMFEKLGCFMGPHKAKYRSILFNMGDSNNPDLRRKVLIGEINGERLVTMERQEMGSEKIQKEVQRIKENARFKEESRMKILQSASMIMT</sequence>
<dbReference type="CDD" id="cd22160">
    <property type="entry name" value="F-box_AtFBL13-like"/>
    <property type="match status" value="1"/>
</dbReference>
<dbReference type="InterPro" id="IPR055294">
    <property type="entry name" value="FBL60-like"/>
</dbReference>
<gene>
    <name evidence="6" type="ordered locus">AXX17_At2g40120</name>
</gene>
<evidence type="ECO:0000256" key="1">
    <source>
        <dbReference type="PROSITE-ProRule" id="PRU00649"/>
    </source>
</evidence>
<dbReference type="CDD" id="cd00183">
    <property type="entry name" value="TFIIS_I"/>
    <property type="match status" value="1"/>
</dbReference>
<keyword evidence="2" id="KW-0175">Coiled coil</keyword>
<dbReference type="GO" id="GO:0005634">
    <property type="term" value="C:nucleus"/>
    <property type="evidence" value="ECO:0007669"/>
    <property type="project" value="UniProtKB-SubCell"/>
</dbReference>
<protein>
    <recommendedName>
        <fullName evidence="8">F-box domain-containing protein</fullName>
    </recommendedName>
</protein>
<dbReference type="InterPro" id="IPR017923">
    <property type="entry name" value="TFIIS_N"/>
</dbReference>
<name>A0A178VW05_ARATH</name>
<dbReference type="Pfam" id="PF07500">
    <property type="entry name" value="TFIIS_M"/>
    <property type="match status" value="1"/>
</dbReference>
<feature type="domain" description="F-box" evidence="3">
    <location>
        <begin position="4"/>
        <end position="40"/>
    </location>
</feature>
<dbReference type="InterPro" id="IPR006566">
    <property type="entry name" value="FBD"/>
</dbReference>
<dbReference type="Pfam" id="PF00646">
    <property type="entry name" value="F-box"/>
    <property type="match status" value="1"/>
</dbReference>
<dbReference type="SMART" id="SM00510">
    <property type="entry name" value="TFS2M"/>
    <property type="match status" value="1"/>
</dbReference>
<feature type="domain" description="TFIIS central" evidence="5">
    <location>
        <begin position="624"/>
        <end position="748"/>
    </location>
</feature>
<dbReference type="InterPro" id="IPR003617">
    <property type="entry name" value="TFIIS/CRSP70_N_sub"/>
</dbReference>
<comment type="caution">
    <text evidence="6">The sequence shown here is derived from an EMBL/GenBank/DDBJ whole genome shotgun (WGS) entry which is preliminary data.</text>
</comment>
<evidence type="ECO:0000259" key="5">
    <source>
        <dbReference type="PROSITE" id="PS51321"/>
    </source>
</evidence>
<dbReference type="SUPFAM" id="SSF46942">
    <property type="entry name" value="Elongation factor TFIIS domain 2"/>
    <property type="match status" value="1"/>
</dbReference>
<evidence type="ECO:0000259" key="3">
    <source>
        <dbReference type="PROSITE" id="PS50181"/>
    </source>
</evidence>
<dbReference type="PROSITE" id="PS51321">
    <property type="entry name" value="TFIIS_CENTRAL"/>
    <property type="match status" value="1"/>
</dbReference>
<dbReference type="SUPFAM" id="SSF52047">
    <property type="entry name" value="RNI-like"/>
    <property type="match status" value="1"/>
</dbReference>
<dbReference type="PANTHER" id="PTHR31293">
    <property type="entry name" value="RNI-LIKE SUPERFAMILY PROTEIN"/>
    <property type="match status" value="1"/>
</dbReference>
<dbReference type="SUPFAM" id="SSF81383">
    <property type="entry name" value="F-box domain"/>
    <property type="match status" value="1"/>
</dbReference>
<dbReference type="ExpressionAtlas" id="A0A178VW05">
    <property type="expression patterns" value="baseline and differential"/>
</dbReference>
<evidence type="ECO:0000313" key="6">
    <source>
        <dbReference type="EMBL" id="OAP09223.1"/>
    </source>
</evidence>
<feature type="coiled-coil region" evidence="2">
    <location>
        <begin position="715"/>
        <end position="742"/>
    </location>
</feature>
<dbReference type="InterPro" id="IPR036575">
    <property type="entry name" value="TFIIS_cen_dom_sf"/>
</dbReference>
<accession>A0A178VW05</accession>
<dbReference type="EMBL" id="LUHQ01000002">
    <property type="protein sequence ID" value="OAP09223.1"/>
    <property type="molecule type" value="Genomic_DNA"/>
</dbReference>
<dbReference type="SMART" id="SM00579">
    <property type="entry name" value="FBD"/>
    <property type="match status" value="1"/>
</dbReference>
<dbReference type="Pfam" id="PF24758">
    <property type="entry name" value="LRR_At5g56370"/>
    <property type="match status" value="1"/>
</dbReference>
<feature type="domain" description="TFIIS N-terminal" evidence="4">
    <location>
        <begin position="519"/>
        <end position="597"/>
    </location>
</feature>
<reference evidence="7" key="1">
    <citation type="journal article" date="2016" name="Proc. Natl. Acad. Sci. U.S.A.">
        <title>Chromosome-level assembly of Arabidopsis thaliana Ler reveals the extent of translocation and inversion polymorphisms.</title>
        <authorList>
            <person name="Zapata L."/>
            <person name="Ding J."/>
            <person name="Willing E.M."/>
            <person name="Hartwig B."/>
            <person name="Bezdan D."/>
            <person name="Jiao W.B."/>
            <person name="Patel V."/>
            <person name="Velikkakam James G."/>
            <person name="Koornneef M."/>
            <person name="Ossowski S."/>
            <person name="Schneeberger K."/>
        </authorList>
    </citation>
    <scope>NUCLEOTIDE SEQUENCE [LARGE SCALE GENOMIC DNA]</scope>
    <source>
        <strain evidence="7">cv. Landsberg erecta</strain>
    </source>
</reference>
<dbReference type="GO" id="GO:0006351">
    <property type="term" value="P:DNA-templated transcription"/>
    <property type="evidence" value="ECO:0007669"/>
    <property type="project" value="InterPro"/>
</dbReference>
<dbReference type="Gene3D" id="1.10.472.30">
    <property type="entry name" value="Transcription elongation factor S-II, central domain"/>
    <property type="match status" value="1"/>
</dbReference>